<sequence length="348" mass="39022">MIRFENDYTEGAHPRILQRLIETNEEQTPGYGMDEHCEKAREYIRKECEAEDADIHFLVGGTQTNTTIIASILRPYQGAVSAESGHIATHETGAIESTGHKVLTVPSEDGKITAGQVQELVDAHWNEASPEHSVQPGLVYISNPTENGTTYTKAELEALSKVCGEYQLPLVLDGARLGYGLASIDNDITLADYARLCDVFYIGGTKVGALFGEAVVITNDSLKKDFRYFIKQRGGLLAKGRLLGIQFETLFEDGLYYEVSKHAVEMASLLRHAFVENGFALRYDSTTNQQFPILPEYVMKELRKKYSFSFWEKIDATHSAVRFCTSWSTKKEHVDMFVNDLHRLCITS</sequence>
<evidence type="ECO:0000256" key="3">
    <source>
        <dbReference type="ARBA" id="ARBA00022898"/>
    </source>
</evidence>
<feature type="domain" description="Aromatic amino acid beta-eliminating lyase/threonine aldolase" evidence="4">
    <location>
        <begin position="30"/>
        <end position="244"/>
    </location>
</feature>
<dbReference type="RefSeq" id="WP_029053595.1">
    <property type="nucleotide sequence ID" value="NZ_CP015108.1"/>
</dbReference>
<dbReference type="EMBL" id="CP015108">
    <property type="protein sequence ID" value="ARF14708.1"/>
    <property type="molecule type" value="Genomic_DNA"/>
</dbReference>
<comment type="similarity">
    <text evidence="2">Belongs to the threonine aldolase family.</text>
</comment>
<gene>
    <name evidence="5" type="ORF">SporoS204_11460</name>
</gene>
<accession>A0ABN4YVC1</accession>
<dbReference type="PANTHER" id="PTHR48097:SF5">
    <property type="entry name" value="LOW SPECIFICITY L-THREONINE ALDOLASE"/>
    <property type="match status" value="1"/>
</dbReference>
<evidence type="ECO:0000256" key="2">
    <source>
        <dbReference type="ARBA" id="ARBA00006966"/>
    </source>
</evidence>
<dbReference type="SUPFAM" id="SSF53383">
    <property type="entry name" value="PLP-dependent transferases"/>
    <property type="match status" value="1"/>
</dbReference>
<dbReference type="Proteomes" id="UP000192486">
    <property type="component" value="Chromosome"/>
</dbReference>
<comment type="cofactor">
    <cofactor evidence="1">
        <name>pyridoxal 5'-phosphate</name>
        <dbReference type="ChEBI" id="CHEBI:597326"/>
    </cofactor>
</comment>
<evidence type="ECO:0000313" key="5">
    <source>
        <dbReference type="EMBL" id="ARF14708.1"/>
    </source>
</evidence>
<dbReference type="Gene3D" id="3.90.1150.10">
    <property type="entry name" value="Aspartate Aminotransferase, domain 1"/>
    <property type="match status" value="1"/>
</dbReference>
<dbReference type="InterPro" id="IPR001597">
    <property type="entry name" value="ArAA_b-elim_lyase/Thr_aldolase"/>
</dbReference>
<keyword evidence="3" id="KW-0663">Pyridoxal phosphate</keyword>
<dbReference type="PANTHER" id="PTHR48097">
    <property type="entry name" value="L-THREONINE ALDOLASE-RELATED"/>
    <property type="match status" value="1"/>
</dbReference>
<evidence type="ECO:0000256" key="1">
    <source>
        <dbReference type="ARBA" id="ARBA00001933"/>
    </source>
</evidence>
<dbReference type="InterPro" id="IPR015424">
    <property type="entry name" value="PyrdxlP-dep_Trfase"/>
</dbReference>
<organism evidence="5 6">
    <name type="scientific">Sporosarcina ureae</name>
    <dbReference type="NCBI Taxonomy" id="1571"/>
    <lineage>
        <taxon>Bacteria</taxon>
        <taxon>Bacillati</taxon>
        <taxon>Bacillota</taxon>
        <taxon>Bacilli</taxon>
        <taxon>Bacillales</taxon>
        <taxon>Caryophanaceae</taxon>
        <taxon>Sporosarcina</taxon>
    </lineage>
</organism>
<dbReference type="Gene3D" id="3.40.640.10">
    <property type="entry name" value="Type I PLP-dependent aspartate aminotransferase-like (Major domain)"/>
    <property type="match status" value="1"/>
</dbReference>
<dbReference type="Pfam" id="PF01212">
    <property type="entry name" value="Beta_elim_lyase"/>
    <property type="match status" value="1"/>
</dbReference>
<dbReference type="InterPro" id="IPR015421">
    <property type="entry name" value="PyrdxlP-dep_Trfase_major"/>
</dbReference>
<reference evidence="5 6" key="1">
    <citation type="submission" date="2016-04" db="EMBL/GenBank/DDBJ databases">
        <title>Comparative Genomics and Epigenetics of Sporosarcina ureae.</title>
        <authorList>
            <person name="Oliver A.S."/>
            <person name="Cooper K.K."/>
        </authorList>
    </citation>
    <scope>NUCLEOTIDE SEQUENCE [LARGE SCALE GENOMIC DNA]</scope>
    <source>
        <strain evidence="5 6">S204</strain>
    </source>
</reference>
<evidence type="ECO:0000259" key="4">
    <source>
        <dbReference type="Pfam" id="PF01212"/>
    </source>
</evidence>
<dbReference type="InterPro" id="IPR015422">
    <property type="entry name" value="PyrdxlP-dep_Trfase_small"/>
</dbReference>
<keyword evidence="6" id="KW-1185">Reference proteome</keyword>
<evidence type="ECO:0000313" key="6">
    <source>
        <dbReference type="Proteomes" id="UP000192486"/>
    </source>
</evidence>
<name>A0ABN4YVC1_SPOUR</name>
<protein>
    <submittedName>
        <fullName evidence="5">Threonine aldolase</fullName>
    </submittedName>
</protein>
<proteinExistence type="inferred from homology"/>